<keyword evidence="6" id="KW-1185">Reference proteome</keyword>
<gene>
    <name evidence="5" type="ordered locus">Tpen_1016</name>
</gene>
<evidence type="ECO:0000313" key="5">
    <source>
        <dbReference type="EMBL" id="ABL78416.1"/>
    </source>
</evidence>
<keyword evidence="3" id="KW-0687">Ribonucleoprotein</keyword>
<feature type="region of interest" description="Disordered" evidence="4">
    <location>
        <begin position="1"/>
        <end position="37"/>
    </location>
</feature>
<dbReference type="Pfam" id="PF03297">
    <property type="entry name" value="Ribosomal_S25"/>
    <property type="match status" value="1"/>
</dbReference>
<dbReference type="OrthoDB" id="31234at2157"/>
<evidence type="ECO:0000256" key="4">
    <source>
        <dbReference type="SAM" id="MobiDB-lite"/>
    </source>
</evidence>
<dbReference type="AlphaFoldDB" id="A1RYY6"/>
<dbReference type="Proteomes" id="UP000000641">
    <property type="component" value="Chromosome"/>
</dbReference>
<dbReference type="GO" id="GO:1990904">
    <property type="term" value="C:ribonucleoprotein complex"/>
    <property type="evidence" value="ECO:0007669"/>
    <property type="project" value="UniProtKB-KW"/>
</dbReference>
<dbReference type="InterPro" id="IPR004977">
    <property type="entry name" value="Ribosomal_eS25"/>
</dbReference>
<feature type="compositionally biased region" description="Basic and acidic residues" evidence="4">
    <location>
        <begin position="13"/>
        <end position="29"/>
    </location>
</feature>
<dbReference type="EnsemblBacteria" id="ABL78416">
    <property type="protein sequence ID" value="ABL78416"/>
    <property type="gene ID" value="Tpen_1016"/>
</dbReference>
<evidence type="ECO:0000256" key="1">
    <source>
        <dbReference type="ARBA" id="ARBA00009106"/>
    </source>
</evidence>
<dbReference type="GO" id="GO:0005840">
    <property type="term" value="C:ribosome"/>
    <property type="evidence" value="ECO:0007669"/>
    <property type="project" value="UniProtKB-KW"/>
</dbReference>
<dbReference type="STRING" id="368408.Tpen_1016"/>
<sequence>MGGGKKRPTVSQLEKRVTKEEKKKEEGGKKPQMKLEASTGNLTEVSLEHVIKEIRGLKYVTPYVLASKFSLKLSRAKKVLRELESRGVVVAYDKNSRVPIYVPVAKSHKKEA</sequence>
<name>A1RYY6_THEPD</name>
<organism evidence="5 6">
    <name type="scientific">Thermofilum pendens (strain DSM 2475 / Hrk 5)</name>
    <dbReference type="NCBI Taxonomy" id="368408"/>
    <lineage>
        <taxon>Archaea</taxon>
        <taxon>Thermoproteota</taxon>
        <taxon>Thermoprotei</taxon>
        <taxon>Thermofilales</taxon>
        <taxon>Thermofilaceae</taxon>
        <taxon>Thermofilum</taxon>
    </lineage>
</organism>
<accession>A1RYY6</accession>
<reference evidence="6" key="1">
    <citation type="journal article" date="2008" name="J. Bacteriol.">
        <title>Genome sequence of Thermofilum pendens reveals an exceptional loss of biosynthetic pathways without genome reduction.</title>
        <authorList>
            <person name="Anderson I."/>
            <person name="Rodriguez J."/>
            <person name="Susanti D."/>
            <person name="Porat I."/>
            <person name="Reich C."/>
            <person name="Ulrich L.E."/>
            <person name="Elkins J.G."/>
            <person name="Mavromatis K."/>
            <person name="Lykidis A."/>
            <person name="Kim E."/>
            <person name="Thompson L.S."/>
            <person name="Nolan M."/>
            <person name="Land M."/>
            <person name="Copeland A."/>
            <person name="Lapidus A."/>
            <person name="Lucas S."/>
            <person name="Detter C."/>
            <person name="Zhulin I.B."/>
            <person name="Olsen G.J."/>
            <person name="Whitman W."/>
            <person name="Mukhopadhyay B."/>
            <person name="Bristow J."/>
            <person name="Kyrpides N."/>
        </authorList>
    </citation>
    <scope>NUCLEOTIDE SEQUENCE [LARGE SCALE GENOMIC DNA]</scope>
    <source>
        <strain evidence="6">DSM 2475 / Hrk 5</strain>
    </source>
</reference>
<comment type="similarity">
    <text evidence="1">Belongs to the eukaryotic ribosomal protein eS25 family.</text>
</comment>
<dbReference type="RefSeq" id="WP_011752681.1">
    <property type="nucleotide sequence ID" value="NC_008698.1"/>
</dbReference>
<dbReference type="HOGENOM" id="CLU_171557_0_0_2"/>
<dbReference type="EMBL" id="CP000505">
    <property type="protein sequence ID" value="ABL78416.1"/>
    <property type="molecule type" value="Genomic_DNA"/>
</dbReference>
<evidence type="ECO:0000313" key="6">
    <source>
        <dbReference type="Proteomes" id="UP000000641"/>
    </source>
</evidence>
<proteinExistence type="inferred from homology"/>
<dbReference type="KEGG" id="tpe:Tpen_1016"/>
<protein>
    <submittedName>
        <fullName evidence="5">SSU ribosomal protein S25E</fullName>
    </submittedName>
</protein>
<dbReference type="GeneID" id="4600689"/>
<dbReference type="NCBIfam" id="NF006813">
    <property type="entry name" value="PRK09334.1-3"/>
    <property type="match status" value="1"/>
</dbReference>
<evidence type="ECO:0000256" key="3">
    <source>
        <dbReference type="ARBA" id="ARBA00023274"/>
    </source>
</evidence>
<dbReference type="Gene3D" id="3.30.63.20">
    <property type="match status" value="1"/>
</dbReference>
<keyword evidence="2 5" id="KW-0689">Ribosomal protein</keyword>
<dbReference type="eggNOG" id="arCOG04327">
    <property type="taxonomic scope" value="Archaea"/>
</dbReference>
<evidence type="ECO:0000256" key="2">
    <source>
        <dbReference type="ARBA" id="ARBA00022980"/>
    </source>
</evidence>